<feature type="binding site" evidence="7">
    <location>
        <position position="73"/>
    </location>
    <ligand>
        <name>substrate</name>
    </ligand>
</feature>
<evidence type="ECO:0000256" key="1">
    <source>
        <dbReference type="ARBA" id="ARBA00008023"/>
    </source>
</evidence>
<evidence type="ECO:0000256" key="4">
    <source>
        <dbReference type="ARBA" id="ARBA00022801"/>
    </source>
</evidence>
<keyword evidence="4 7" id="KW-0378">Hydrolase</keyword>
<protein>
    <recommendedName>
        <fullName evidence="7">dITP/XTP pyrophosphatase</fullName>
        <ecNumber evidence="7">3.6.1.66</ecNumber>
    </recommendedName>
    <alternativeName>
        <fullName evidence="7">Non-canonical purine NTP pyrophosphatase</fullName>
    </alternativeName>
    <alternativeName>
        <fullName evidence="7">Non-standard purine NTP pyrophosphatase</fullName>
    </alternativeName>
    <alternativeName>
        <fullName evidence="7">Nucleoside-triphosphate diphosphatase</fullName>
    </alternativeName>
    <alternativeName>
        <fullName evidence="7">Nucleoside-triphosphate pyrophosphatase</fullName>
        <shortName evidence="7">NTPase</shortName>
    </alternativeName>
</protein>
<comment type="function">
    <text evidence="7">Pyrophosphatase that catalyzes the hydrolysis of nucleoside triphosphates to their monophosphate derivatives, with a high preference for the non-canonical purine nucleotides XTP (xanthosine triphosphate), dITP (deoxyinosine triphosphate) and ITP. Seems to function as a house-cleaning enzyme that removes non-canonical purine nucleotides from the nucleotide pool, thus preventing their incorporation into DNA/RNA and avoiding chromosomal lesions.</text>
</comment>
<feature type="binding site" evidence="7">
    <location>
        <begin position="10"/>
        <end position="15"/>
    </location>
    <ligand>
        <name>substrate</name>
    </ligand>
</feature>
<evidence type="ECO:0000256" key="8">
    <source>
        <dbReference type="RuleBase" id="RU003781"/>
    </source>
</evidence>
<dbReference type="HAMAP" id="MF_01405">
    <property type="entry name" value="Non_canon_purine_NTPase"/>
    <property type="match status" value="1"/>
</dbReference>
<evidence type="ECO:0000313" key="9">
    <source>
        <dbReference type="EMBL" id="BDT03085.1"/>
    </source>
</evidence>
<evidence type="ECO:0000313" key="10">
    <source>
        <dbReference type="Proteomes" id="UP001163387"/>
    </source>
</evidence>
<dbReference type="PANTHER" id="PTHR11067:SF9">
    <property type="entry name" value="INOSINE TRIPHOSPHATE PYROPHOSPHATASE"/>
    <property type="match status" value="1"/>
</dbReference>
<feature type="active site" description="Proton acceptor" evidence="7">
    <location>
        <position position="72"/>
    </location>
</feature>
<dbReference type="InterPro" id="IPR002637">
    <property type="entry name" value="RdgB/HAM1"/>
</dbReference>
<name>A0ABM8BTA7_9MOLU</name>
<evidence type="ECO:0000256" key="2">
    <source>
        <dbReference type="ARBA" id="ARBA00022723"/>
    </source>
</evidence>
<dbReference type="EC" id="3.6.1.66" evidence="7"/>
<dbReference type="Gene3D" id="3.90.950.10">
    <property type="match status" value="1"/>
</dbReference>
<dbReference type="CDD" id="cd00515">
    <property type="entry name" value="HAM1"/>
    <property type="match status" value="1"/>
</dbReference>
<reference evidence="9 10" key="1">
    <citation type="journal article" date="2022" name="Front. Microbiol.">
        <title>Male-killing mechanisms vary between Spiroplasma species.</title>
        <authorList>
            <person name="Arai H."/>
            <person name="Inoue M."/>
            <person name="Kageyama D."/>
        </authorList>
    </citation>
    <scope>NUCLEOTIDE SEQUENCE [LARGE SCALE GENOMIC DNA]</scope>
    <source>
        <strain evidence="10">sHm</strain>
    </source>
</reference>
<keyword evidence="10" id="KW-1185">Reference proteome</keyword>
<dbReference type="PANTHER" id="PTHR11067">
    <property type="entry name" value="INOSINE TRIPHOSPHATE PYROPHOSPHATASE/HAM1 PROTEIN"/>
    <property type="match status" value="1"/>
</dbReference>
<organism evidence="9 10">
    <name type="scientific">Spiroplasma ixodetis</name>
    <dbReference type="NCBI Taxonomy" id="2141"/>
    <lineage>
        <taxon>Bacteria</taxon>
        <taxon>Bacillati</taxon>
        <taxon>Mycoplasmatota</taxon>
        <taxon>Mollicutes</taxon>
        <taxon>Entomoplasmatales</taxon>
        <taxon>Spiroplasmataceae</taxon>
        <taxon>Spiroplasma</taxon>
    </lineage>
</organism>
<feature type="binding site" evidence="7">
    <location>
        <position position="176"/>
    </location>
    <ligand>
        <name>substrate</name>
    </ligand>
</feature>
<gene>
    <name evidence="9" type="ORF">SHM_07310</name>
</gene>
<keyword evidence="5 7" id="KW-0460">Magnesium</keyword>
<comment type="subunit">
    <text evidence="7">Homodimer.</text>
</comment>
<comment type="catalytic activity">
    <reaction evidence="7">
        <text>dITP + H2O = dIMP + diphosphate + H(+)</text>
        <dbReference type="Rhea" id="RHEA:28342"/>
        <dbReference type="ChEBI" id="CHEBI:15377"/>
        <dbReference type="ChEBI" id="CHEBI:15378"/>
        <dbReference type="ChEBI" id="CHEBI:33019"/>
        <dbReference type="ChEBI" id="CHEBI:61194"/>
        <dbReference type="ChEBI" id="CHEBI:61382"/>
        <dbReference type="EC" id="3.6.1.66"/>
    </reaction>
</comment>
<accession>A0ABM8BTA7</accession>
<feature type="binding site" evidence="7">
    <location>
        <begin position="153"/>
        <end position="156"/>
    </location>
    <ligand>
        <name>substrate</name>
    </ligand>
</feature>
<keyword evidence="6 7" id="KW-0546">Nucleotide metabolism</keyword>
<dbReference type="NCBIfam" id="TIGR00042">
    <property type="entry name" value="RdgB/HAM1 family non-canonical purine NTP pyrophosphatase"/>
    <property type="match status" value="1"/>
</dbReference>
<evidence type="ECO:0000256" key="5">
    <source>
        <dbReference type="ARBA" id="ARBA00022842"/>
    </source>
</evidence>
<dbReference type="SUPFAM" id="SSF52972">
    <property type="entry name" value="ITPase-like"/>
    <property type="match status" value="1"/>
</dbReference>
<keyword evidence="2 7" id="KW-0479">Metal-binding</keyword>
<evidence type="ECO:0000256" key="7">
    <source>
        <dbReference type="HAMAP-Rule" id="MF_01405"/>
    </source>
</evidence>
<dbReference type="Proteomes" id="UP001163387">
    <property type="component" value="Chromosome"/>
</dbReference>
<comment type="catalytic activity">
    <reaction evidence="7">
        <text>XTP + H2O = XMP + diphosphate + H(+)</text>
        <dbReference type="Rhea" id="RHEA:28610"/>
        <dbReference type="ChEBI" id="CHEBI:15377"/>
        <dbReference type="ChEBI" id="CHEBI:15378"/>
        <dbReference type="ChEBI" id="CHEBI:33019"/>
        <dbReference type="ChEBI" id="CHEBI:57464"/>
        <dbReference type="ChEBI" id="CHEBI:61314"/>
        <dbReference type="EC" id="3.6.1.66"/>
    </reaction>
</comment>
<dbReference type="EMBL" id="AP026933">
    <property type="protein sequence ID" value="BDT03085.1"/>
    <property type="molecule type" value="Genomic_DNA"/>
</dbReference>
<evidence type="ECO:0000256" key="6">
    <source>
        <dbReference type="ARBA" id="ARBA00023080"/>
    </source>
</evidence>
<comment type="caution">
    <text evidence="7">Lacks conserved residue(s) required for the propagation of feature annotation.</text>
</comment>
<dbReference type="InterPro" id="IPR020922">
    <property type="entry name" value="dITP/XTP_pyrophosphatase"/>
</dbReference>
<sequence>MTAKTLWFASNNIGKINELNSILQTKGYNVKSMLDLNSPLEINETGTSFIENAILKATTLAKLVNGPVIADDSGLEILALNNFPGINSARWKGEMSYHDAMLDILEQMEGETNRAAVFISAIAYVDFDHKITKAFIGKLEGEITTEIKGNDGFGYDQIFYVPVVHATLGELSLADKNKISHHNSAIEQLLTFLQEQN</sequence>
<proteinExistence type="inferred from homology"/>
<dbReference type="RefSeq" id="WP_281749216.1">
    <property type="nucleotide sequence ID" value="NZ_AP026933.1"/>
</dbReference>
<comment type="similarity">
    <text evidence="1 7 8">Belongs to the HAM1 NTPase family.</text>
</comment>
<keyword evidence="3 7" id="KW-0547">Nucleotide-binding</keyword>
<feature type="binding site" evidence="7">
    <location>
        <position position="72"/>
    </location>
    <ligand>
        <name>Mg(2+)</name>
        <dbReference type="ChEBI" id="CHEBI:18420"/>
    </ligand>
</feature>
<dbReference type="Pfam" id="PF01725">
    <property type="entry name" value="Ham1p_like"/>
    <property type="match status" value="1"/>
</dbReference>
<comment type="cofactor">
    <cofactor evidence="7">
        <name>Mg(2+)</name>
        <dbReference type="ChEBI" id="CHEBI:18420"/>
    </cofactor>
    <text evidence="7">Binds 1 Mg(2+) ion per subunit.</text>
</comment>
<comment type="catalytic activity">
    <reaction evidence="7">
        <text>ITP + H2O = IMP + diphosphate + H(+)</text>
        <dbReference type="Rhea" id="RHEA:29399"/>
        <dbReference type="ChEBI" id="CHEBI:15377"/>
        <dbReference type="ChEBI" id="CHEBI:15378"/>
        <dbReference type="ChEBI" id="CHEBI:33019"/>
        <dbReference type="ChEBI" id="CHEBI:58053"/>
        <dbReference type="ChEBI" id="CHEBI:61402"/>
        <dbReference type="EC" id="3.6.1.66"/>
    </reaction>
</comment>
<evidence type="ECO:0000256" key="3">
    <source>
        <dbReference type="ARBA" id="ARBA00022741"/>
    </source>
</evidence>
<dbReference type="InterPro" id="IPR029001">
    <property type="entry name" value="ITPase-like_fam"/>
</dbReference>